<dbReference type="EMBL" id="WKPR01000027">
    <property type="protein sequence ID" value="MSB21826.1"/>
    <property type="molecule type" value="Genomic_DNA"/>
</dbReference>
<dbReference type="SUPFAM" id="SSF102405">
    <property type="entry name" value="MCP/YpsA-like"/>
    <property type="match status" value="1"/>
</dbReference>
<organism evidence="2 3">
    <name type="scientific">Flavonifractor plautii</name>
    <name type="common">Fusobacterium plautii</name>
    <dbReference type="NCBI Taxonomy" id="292800"/>
    <lineage>
        <taxon>Bacteria</taxon>
        <taxon>Bacillati</taxon>
        <taxon>Bacillota</taxon>
        <taxon>Clostridia</taxon>
        <taxon>Eubacteriales</taxon>
        <taxon>Oscillospiraceae</taxon>
        <taxon>Flavonifractor</taxon>
    </lineage>
</organism>
<dbReference type="InterPro" id="IPR019627">
    <property type="entry name" value="YAcAr"/>
</dbReference>
<dbReference type="AlphaFoldDB" id="A0A6I2R9F7"/>
<accession>A0A6I2R9F7</accession>
<name>A0A6I2R9F7_FLAPL</name>
<dbReference type="RefSeq" id="WP_108981963.1">
    <property type="nucleotide sequence ID" value="NZ_WKPR01000027.1"/>
</dbReference>
<dbReference type="Proteomes" id="UP000434475">
    <property type="component" value="Unassembled WGS sequence"/>
</dbReference>
<sequence>MSFRVLVSGGTDFSDFELLRRELDGYLKGKGVTPIISGCARGAERLAIRYAGAWGSPVLRFPSSWQETPAAARARYRHMLDKTGAVVLFWDGRDQWTAWLENEAIMRSLPLHVVSYDPATQGKEQPYGFSGHHRRRP</sequence>
<proteinExistence type="predicted"/>
<evidence type="ECO:0000313" key="3">
    <source>
        <dbReference type="Proteomes" id="UP000434475"/>
    </source>
</evidence>
<gene>
    <name evidence="2" type="ORF">GKE97_20310</name>
</gene>
<evidence type="ECO:0000313" key="2">
    <source>
        <dbReference type="EMBL" id="MSB21826.1"/>
    </source>
</evidence>
<reference evidence="2 3" key="1">
    <citation type="journal article" date="2019" name="Nat. Med.">
        <title>A library of human gut bacterial isolates paired with longitudinal multiomics data enables mechanistic microbiome research.</title>
        <authorList>
            <person name="Poyet M."/>
            <person name="Groussin M."/>
            <person name="Gibbons S.M."/>
            <person name="Avila-Pacheco J."/>
            <person name="Jiang X."/>
            <person name="Kearney S.M."/>
            <person name="Perrotta A.R."/>
            <person name="Berdy B."/>
            <person name="Zhao S."/>
            <person name="Lieberman T.D."/>
            <person name="Swanson P.K."/>
            <person name="Smith M."/>
            <person name="Roesemann S."/>
            <person name="Alexander J.E."/>
            <person name="Rich S.A."/>
            <person name="Livny J."/>
            <person name="Vlamakis H."/>
            <person name="Clish C."/>
            <person name="Bullock K."/>
            <person name="Deik A."/>
            <person name="Scott J."/>
            <person name="Pierce K.A."/>
            <person name="Xavier R.J."/>
            <person name="Alm E.J."/>
        </authorList>
    </citation>
    <scope>NUCLEOTIDE SEQUENCE [LARGE SCALE GENOMIC DNA]</scope>
    <source>
        <strain evidence="2 3">BIOML-A2</strain>
    </source>
</reference>
<comment type="caution">
    <text evidence="2">The sequence shown here is derived from an EMBL/GenBank/DDBJ whole genome shotgun (WGS) entry which is preliminary data.</text>
</comment>
<evidence type="ECO:0000259" key="1">
    <source>
        <dbReference type="Pfam" id="PF10686"/>
    </source>
</evidence>
<protein>
    <submittedName>
        <fullName evidence="2">DUF2493 domain-containing protein</fullName>
    </submittedName>
</protein>
<feature type="domain" description="YspA cpYpsA-related SLOG" evidence="1">
    <location>
        <begin position="4"/>
        <end position="66"/>
    </location>
</feature>
<dbReference type="Pfam" id="PF10686">
    <property type="entry name" value="YAcAr"/>
    <property type="match status" value="1"/>
</dbReference>